<proteinExistence type="predicted"/>
<organism evidence="1">
    <name type="scientific">Panstrongylus lignarius</name>
    <dbReference type="NCBI Taxonomy" id="156445"/>
    <lineage>
        <taxon>Eukaryota</taxon>
        <taxon>Metazoa</taxon>
        <taxon>Ecdysozoa</taxon>
        <taxon>Arthropoda</taxon>
        <taxon>Hexapoda</taxon>
        <taxon>Insecta</taxon>
        <taxon>Pterygota</taxon>
        <taxon>Neoptera</taxon>
        <taxon>Paraneoptera</taxon>
        <taxon>Hemiptera</taxon>
        <taxon>Heteroptera</taxon>
        <taxon>Panheteroptera</taxon>
        <taxon>Cimicomorpha</taxon>
        <taxon>Reduviidae</taxon>
        <taxon>Triatominae</taxon>
        <taxon>Panstrongylus</taxon>
    </lineage>
</organism>
<accession>A0A224Y5L7</accession>
<evidence type="ECO:0000313" key="1">
    <source>
        <dbReference type="EMBL" id="JAW16003.1"/>
    </source>
</evidence>
<dbReference type="EMBL" id="GFTR01000423">
    <property type="protein sequence ID" value="JAW16003.1"/>
    <property type="molecule type" value="Transcribed_RNA"/>
</dbReference>
<sequence length="72" mass="8161">MADTIHKYIILLQQLTFTHFSMGTLTCECSPKWGCESESQMFSKKEVDSVAIFFRSPLDCNNSPLEPLITNS</sequence>
<dbReference type="AlphaFoldDB" id="A0A224Y5L7"/>
<name>A0A224Y5L7_9HEMI</name>
<reference evidence="1" key="1">
    <citation type="journal article" date="2018" name="PLoS Negl. Trop. Dis.">
        <title>An insight into the salivary gland and fat body transcriptome of Panstrongylus lignarius (Hemiptera: Heteroptera), the main vector of Chagas disease in Peru.</title>
        <authorList>
            <person name="Nevoa J.C."/>
            <person name="Mendes M.T."/>
            <person name="da Silva M.V."/>
            <person name="Soares S.C."/>
            <person name="Oliveira C.J.F."/>
            <person name="Ribeiro J.M.C."/>
        </authorList>
    </citation>
    <scope>NUCLEOTIDE SEQUENCE</scope>
</reference>
<protein>
    <submittedName>
        <fullName evidence="1">Uncharacterized protein</fullName>
    </submittedName>
</protein>